<dbReference type="AlphaFoldDB" id="A0AAV5JRW3"/>
<dbReference type="EMBL" id="BPVZ01000043">
    <property type="protein sequence ID" value="GKV15456.1"/>
    <property type="molecule type" value="Genomic_DNA"/>
</dbReference>
<comment type="caution">
    <text evidence="1">The sequence shown here is derived from an EMBL/GenBank/DDBJ whole genome shotgun (WGS) entry which is preliminary data.</text>
</comment>
<sequence length="86" mass="9087">MARCRGHDCWRRVQACKQRGFGAAGGKGWFGAATGRRAGSVQSRIGAEQGALSRANSRCVGGQQCRGAGEQRGLEQGKIRVIGLDL</sequence>
<protein>
    <submittedName>
        <fullName evidence="1">Uncharacterized protein</fullName>
    </submittedName>
</protein>
<proteinExistence type="predicted"/>
<reference evidence="1 2" key="1">
    <citation type="journal article" date="2021" name="Commun. Biol.">
        <title>The genome of Shorea leprosula (Dipterocarpaceae) highlights the ecological relevance of drought in aseasonal tropical rainforests.</title>
        <authorList>
            <person name="Ng K.K.S."/>
            <person name="Kobayashi M.J."/>
            <person name="Fawcett J.A."/>
            <person name="Hatakeyama M."/>
            <person name="Paape T."/>
            <person name="Ng C.H."/>
            <person name="Ang C.C."/>
            <person name="Tnah L.H."/>
            <person name="Lee C.T."/>
            <person name="Nishiyama T."/>
            <person name="Sese J."/>
            <person name="O'Brien M.J."/>
            <person name="Copetti D."/>
            <person name="Mohd Noor M.I."/>
            <person name="Ong R.C."/>
            <person name="Putra M."/>
            <person name="Sireger I.Z."/>
            <person name="Indrioko S."/>
            <person name="Kosugi Y."/>
            <person name="Izuno A."/>
            <person name="Isagi Y."/>
            <person name="Lee S.L."/>
            <person name="Shimizu K.K."/>
        </authorList>
    </citation>
    <scope>NUCLEOTIDE SEQUENCE [LARGE SCALE GENOMIC DNA]</scope>
    <source>
        <strain evidence="1">214</strain>
    </source>
</reference>
<name>A0AAV5JRW3_9ROSI</name>
<evidence type="ECO:0000313" key="1">
    <source>
        <dbReference type="EMBL" id="GKV15456.1"/>
    </source>
</evidence>
<evidence type="ECO:0000313" key="2">
    <source>
        <dbReference type="Proteomes" id="UP001054252"/>
    </source>
</evidence>
<dbReference type="Proteomes" id="UP001054252">
    <property type="component" value="Unassembled WGS sequence"/>
</dbReference>
<keyword evidence="2" id="KW-1185">Reference proteome</keyword>
<gene>
    <name evidence="1" type="ORF">SLEP1_g26245</name>
</gene>
<accession>A0AAV5JRW3</accession>
<organism evidence="1 2">
    <name type="scientific">Rubroshorea leprosula</name>
    <dbReference type="NCBI Taxonomy" id="152421"/>
    <lineage>
        <taxon>Eukaryota</taxon>
        <taxon>Viridiplantae</taxon>
        <taxon>Streptophyta</taxon>
        <taxon>Embryophyta</taxon>
        <taxon>Tracheophyta</taxon>
        <taxon>Spermatophyta</taxon>
        <taxon>Magnoliopsida</taxon>
        <taxon>eudicotyledons</taxon>
        <taxon>Gunneridae</taxon>
        <taxon>Pentapetalae</taxon>
        <taxon>rosids</taxon>
        <taxon>malvids</taxon>
        <taxon>Malvales</taxon>
        <taxon>Dipterocarpaceae</taxon>
        <taxon>Rubroshorea</taxon>
    </lineage>
</organism>